<organism evidence="1 2">
    <name type="scientific">Vibrio cholerae</name>
    <dbReference type="NCBI Taxonomy" id="666"/>
    <lineage>
        <taxon>Bacteria</taxon>
        <taxon>Pseudomonadati</taxon>
        <taxon>Pseudomonadota</taxon>
        <taxon>Gammaproteobacteria</taxon>
        <taxon>Vibrionales</taxon>
        <taxon>Vibrionaceae</taxon>
        <taxon>Vibrio</taxon>
    </lineage>
</organism>
<keyword evidence="1" id="KW-0238">DNA-binding</keyword>
<protein>
    <submittedName>
        <fullName evidence="1">YbaB/EbfC family DNA-binding protein</fullName>
    </submittedName>
</protein>
<dbReference type="EMBL" id="SISP01000066">
    <property type="protein sequence ID" value="TBM35737.1"/>
    <property type="molecule type" value="Genomic_DNA"/>
</dbReference>
<dbReference type="AlphaFoldDB" id="A0A7Z7VKK0"/>
<accession>A0A7Z7VKK0</accession>
<proteinExistence type="predicted"/>
<evidence type="ECO:0000313" key="1">
    <source>
        <dbReference type="EMBL" id="TBM35737.1"/>
    </source>
</evidence>
<sequence>MPEDNYELFNEIAGKILTNLLVKIPMESSDSVGEVTGYSGCCKTIEDAPHEWKVFRKTVFWLRDEGFLRFGISDHSYGMQENYFRLPKATLTYKGLEALKSIPAALDKDSTGSLADMLISGVKDGTKSKISEVTKQALSLLFTSMSGG</sequence>
<evidence type="ECO:0000313" key="2">
    <source>
        <dbReference type="Proteomes" id="UP000294145"/>
    </source>
</evidence>
<dbReference type="RefSeq" id="WP_054104033.1">
    <property type="nucleotide sequence ID" value="NZ_CTBD01000081.1"/>
</dbReference>
<dbReference type="GO" id="GO:0003677">
    <property type="term" value="F:DNA binding"/>
    <property type="evidence" value="ECO:0007669"/>
    <property type="project" value="UniProtKB-KW"/>
</dbReference>
<name>A0A7Z7VKK0_VIBCL</name>
<reference evidence="1 2" key="1">
    <citation type="submission" date="2019-02" db="EMBL/GenBank/DDBJ databases">
        <title>Genomic plasticity associated with the antimicrobial resistance in Vibrio cholerae.</title>
        <authorList>
            <person name="Verma J."/>
            <person name="Bag S."/>
            <person name="Saha B."/>
            <person name="Kumar P."/>
            <person name="Ghosh T.S."/>
            <person name="Dayal M."/>
            <person name="Senapati T."/>
            <person name="Mehra S."/>
            <person name="Dey P."/>
            <person name="Desigamani A."/>
            <person name="Kumar D."/>
            <person name="Rana P."/>
            <person name="Kumar B."/>
            <person name="Maiti T.K."/>
            <person name="Sharma N.C."/>
            <person name="Bhadra R.K."/>
            <person name="Mutreja A."/>
            <person name="Nair G.B."/>
            <person name="Ramamurthy T."/>
            <person name="Das B."/>
        </authorList>
    </citation>
    <scope>NUCLEOTIDE SEQUENCE [LARGE SCALE GENOMIC DNA]</scope>
    <source>
        <strain evidence="1 2">IDH06781</strain>
    </source>
</reference>
<dbReference type="Proteomes" id="UP000294145">
    <property type="component" value="Unassembled WGS sequence"/>
</dbReference>
<comment type="caution">
    <text evidence="1">The sequence shown here is derived from an EMBL/GenBank/DDBJ whole genome shotgun (WGS) entry which is preliminary data.</text>
</comment>
<gene>
    <name evidence="1" type="ORF">EYB64_20565</name>
</gene>